<organism evidence="1">
    <name type="scientific">Lepeophtheirus salmonis</name>
    <name type="common">Salmon louse</name>
    <name type="synonym">Caligus salmonis</name>
    <dbReference type="NCBI Taxonomy" id="72036"/>
    <lineage>
        <taxon>Eukaryota</taxon>
        <taxon>Metazoa</taxon>
        <taxon>Ecdysozoa</taxon>
        <taxon>Arthropoda</taxon>
        <taxon>Crustacea</taxon>
        <taxon>Multicrustacea</taxon>
        <taxon>Hexanauplia</taxon>
        <taxon>Copepoda</taxon>
        <taxon>Siphonostomatoida</taxon>
        <taxon>Caligidae</taxon>
        <taxon>Lepeophtheirus</taxon>
    </lineage>
</organism>
<dbReference type="EMBL" id="HACA01011663">
    <property type="protein sequence ID" value="CDW29024.1"/>
    <property type="molecule type" value="Transcribed_RNA"/>
</dbReference>
<sequence length="64" mass="7169">QSWAYCFCLHCDPGPAFVRIFVDFAQFFSRTALTNLGVLTVVLVTPLPDLLSDSIPSSNRFFQV</sequence>
<evidence type="ECO:0000313" key="1">
    <source>
        <dbReference type="EMBL" id="CDW29024.1"/>
    </source>
</evidence>
<name>A0A0K2TSJ9_LEPSM</name>
<feature type="non-terminal residue" evidence="1">
    <location>
        <position position="1"/>
    </location>
</feature>
<protein>
    <submittedName>
        <fullName evidence="1">Uncharacterized protein</fullName>
    </submittedName>
</protein>
<dbReference type="AlphaFoldDB" id="A0A0K2TSJ9"/>
<proteinExistence type="predicted"/>
<accession>A0A0K2TSJ9</accession>
<reference evidence="1" key="1">
    <citation type="submission" date="2014-05" db="EMBL/GenBank/DDBJ databases">
        <authorList>
            <person name="Chronopoulou M."/>
        </authorList>
    </citation>
    <scope>NUCLEOTIDE SEQUENCE</scope>
    <source>
        <tissue evidence="1">Whole organism</tissue>
    </source>
</reference>